<accession>A0A928W0D7</accession>
<comment type="caution">
    <text evidence="2">The sequence shown here is derived from an EMBL/GenBank/DDBJ whole genome shotgun (WGS) entry which is preliminary data.</text>
</comment>
<protein>
    <submittedName>
        <fullName evidence="2">Uncharacterized protein</fullName>
    </submittedName>
</protein>
<feature type="region of interest" description="Disordered" evidence="1">
    <location>
        <begin position="58"/>
        <end position="115"/>
    </location>
</feature>
<gene>
    <name evidence="2" type="ORF">IQ235_09325</name>
</gene>
<keyword evidence="3" id="KW-1185">Reference proteome</keyword>
<feature type="region of interest" description="Disordered" evidence="1">
    <location>
        <begin position="1"/>
        <end position="24"/>
    </location>
</feature>
<dbReference type="RefSeq" id="WP_264321211.1">
    <property type="nucleotide sequence ID" value="NZ_JADEXN010000138.1"/>
</dbReference>
<organism evidence="2 3">
    <name type="scientific">Zarconia navalis LEGE 11467</name>
    <dbReference type="NCBI Taxonomy" id="1828826"/>
    <lineage>
        <taxon>Bacteria</taxon>
        <taxon>Bacillati</taxon>
        <taxon>Cyanobacteriota</taxon>
        <taxon>Cyanophyceae</taxon>
        <taxon>Oscillatoriophycideae</taxon>
        <taxon>Oscillatoriales</taxon>
        <taxon>Oscillatoriales incertae sedis</taxon>
        <taxon>Zarconia</taxon>
        <taxon>Zarconia navalis</taxon>
    </lineage>
</organism>
<evidence type="ECO:0000313" key="3">
    <source>
        <dbReference type="Proteomes" id="UP000621799"/>
    </source>
</evidence>
<name>A0A928W0D7_9CYAN</name>
<dbReference type="AlphaFoldDB" id="A0A928W0D7"/>
<reference evidence="2" key="1">
    <citation type="submission" date="2020-10" db="EMBL/GenBank/DDBJ databases">
        <authorList>
            <person name="Castelo-Branco R."/>
            <person name="Eusebio N."/>
            <person name="Adriana R."/>
            <person name="Vieira A."/>
            <person name="Brugerolle De Fraissinette N."/>
            <person name="Rezende De Castro R."/>
            <person name="Schneider M.P."/>
            <person name="Vasconcelos V."/>
            <person name="Leao P.N."/>
        </authorList>
    </citation>
    <scope>NUCLEOTIDE SEQUENCE</scope>
    <source>
        <strain evidence="2">LEGE 11467</strain>
    </source>
</reference>
<feature type="compositionally biased region" description="Basic and acidic residues" evidence="1">
    <location>
        <begin position="70"/>
        <end position="89"/>
    </location>
</feature>
<evidence type="ECO:0000313" key="2">
    <source>
        <dbReference type="EMBL" id="MBE9040980.1"/>
    </source>
</evidence>
<dbReference type="Proteomes" id="UP000621799">
    <property type="component" value="Unassembled WGS sequence"/>
</dbReference>
<dbReference type="EMBL" id="JADEXN010000138">
    <property type="protein sequence ID" value="MBE9040980.1"/>
    <property type="molecule type" value="Genomic_DNA"/>
</dbReference>
<sequence>MDNRSRKIGNSLFSPSSSPRPVCPVRPVRPLPHLLTSVGFLQLGGVGGEKVIHRSVRKVPPRRKTNRQGTGKEIKYPRLKDTLVGDKHAAMPTGACGRVPPTMGNSKPAHPQMVK</sequence>
<proteinExistence type="predicted"/>
<evidence type="ECO:0000256" key="1">
    <source>
        <dbReference type="SAM" id="MobiDB-lite"/>
    </source>
</evidence>